<gene>
    <name evidence="3" type="ordered locus">Dole_1014</name>
</gene>
<dbReference type="Gene3D" id="3.40.50.10610">
    <property type="entry name" value="ABC-type transport auxiliary lipoprotein component"/>
    <property type="match status" value="1"/>
</dbReference>
<sequence>MNVRHIPFARCLVFGALTLVAAGCINLSSLTQPPIQTAYYILEYDPPAPTGSKPSAPAIRVDRFSADPLYATTAMIYKKQPFQTDAYVYHRWHTAPADMVSHLLARDLRRSGNFAAVFGPAAPASAAYDIKGHVEIFLENDTADPWQAELLLTVTVTGPPGTGNSAVVLQKSYQASAPCVRNHPRAFAEAMSRAMQLLSEEIIADVCRIVETGEK</sequence>
<dbReference type="Pfam" id="PF03886">
    <property type="entry name" value="ABC_trans_aux"/>
    <property type="match status" value="1"/>
</dbReference>
<accession>A8ZWW8</accession>
<evidence type="ECO:0000256" key="1">
    <source>
        <dbReference type="SAM" id="SignalP"/>
    </source>
</evidence>
<evidence type="ECO:0000313" key="3">
    <source>
        <dbReference type="EMBL" id="ABW66824.1"/>
    </source>
</evidence>
<dbReference type="Proteomes" id="UP000008561">
    <property type="component" value="Chromosome"/>
</dbReference>
<feature type="domain" description="ABC-type transport auxiliary lipoprotein component" evidence="2">
    <location>
        <begin position="42"/>
        <end position="202"/>
    </location>
</feature>
<feature type="signal peptide" evidence="1">
    <location>
        <begin position="1"/>
        <end position="21"/>
    </location>
</feature>
<dbReference type="RefSeq" id="WP_012174442.1">
    <property type="nucleotide sequence ID" value="NC_009943.1"/>
</dbReference>
<dbReference type="AlphaFoldDB" id="A8ZWW8"/>
<dbReference type="STRING" id="96561.Dole_1014"/>
<reference evidence="3 4" key="1">
    <citation type="submission" date="2007-10" db="EMBL/GenBank/DDBJ databases">
        <title>Complete sequence of Desulfococcus oleovorans Hxd3.</title>
        <authorList>
            <consortium name="US DOE Joint Genome Institute"/>
            <person name="Copeland A."/>
            <person name="Lucas S."/>
            <person name="Lapidus A."/>
            <person name="Barry K."/>
            <person name="Glavina del Rio T."/>
            <person name="Dalin E."/>
            <person name="Tice H."/>
            <person name="Pitluck S."/>
            <person name="Kiss H."/>
            <person name="Brettin T."/>
            <person name="Bruce D."/>
            <person name="Detter J.C."/>
            <person name="Han C."/>
            <person name="Schmutz J."/>
            <person name="Larimer F."/>
            <person name="Land M."/>
            <person name="Hauser L."/>
            <person name="Kyrpides N."/>
            <person name="Kim E."/>
            <person name="Wawrik B."/>
            <person name="Richardson P."/>
        </authorList>
    </citation>
    <scope>NUCLEOTIDE SEQUENCE [LARGE SCALE GENOMIC DNA]</scope>
    <source>
        <strain evidence="4">DSM 6200 / JCM 39069 / Hxd3</strain>
    </source>
</reference>
<proteinExistence type="predicted"/>
<feature type="chain" id="PRO_5002731839" evidence="1">
    <location>
        <begin position="22"/>
        <end position="215"/>
    </location>
</feature>
<evidence type="ECO:0000313" key="4">
    <source>
        <dbReference type="Proteomes" id="UP000008561"/>
    </source>
</evidence>
<dbReference type="SUPFAM" id="SSF159594">
    <property type="entry name" value="XCC0632-like"/>
    <property type="match status" value="1"/>
</dbReference>
<dbReference type="PROSITE" id="PS51257">
    <property type="entry name" value="PROKAR_LIPOPROTEIN"/>
    <property type="match status" value="1"/>
</dbReference>
<keyword evidence="1" id="KW-0732">Signal</keyword>
<dbReference type="HOGENOM" id="CLU_111498_0_0_7"/>
<organism evidence="3 4">
    <name type="scientific">Desulfosudis oleivorans (strain DSM 6200 / JCM 39069 / Hxd3)</name>
    <name type="common">Desulfococcus oleovorans</name>
    <dbReference type="NCBI Taxonomy" id="96561"/>
    <lineage>
        <taxon>Bacteria</taxon>
        <taxon>Pseudomonadati</taxon>
        <taxon>Thermodesulfobacteriota</taxon>
        <taxon>Desulfobacteria</taxon>
        <taxon>Desulfobacterales</taxon>
        <taxon>Desulfosudaceae</taxon>
        <taxon>Desulfosudis</taxon>
    </lineage>
</organism>
<dbReference type="KEGG" id="dol:Dole_1014"/>
<dbReference type="OrthoDB" id="5470593at2"/>
<dbReference type="EMBL" id="CP000859">
    <property type="protein sequence ID" value="ABW66824.1"/>
    <property type="molecule type" value="Genomic_DNA"/>
</dbReference>
<dbReference type="eggNOG" id="COG3009">
    <property type="taxonomic scope" value="Bacteria"/>
</dbReference>
<name>A8ZWW8_DESOH</name>
<keyword evidence="4" id="KW-1185">Reference proteome</keyword>
<evidence type="ECO:0000259" key="2">
    <source>
        <dbReference type="Pfam" id="PF03886"/>
    </source>
</evidence>
<dbReference type="InterPro" id="IPR005586">
    <property type="entry name" value="ABC_trans_aux"/>
</dbReference>
<protein>
    <submittedName>
        <fullName evidence="3">ABC-type transport system auxiliary component-like protein</fullName>
    </submittedName>
</protein>